<evidence type="ECO:0000256" key="2">
    <source>
        <dbReference type="ARBA" id="ARBA00023276"/>
    </source>
</evidence>
<reference evidence="4 5" key="1">
    <citation type="submission" date="2020-08" db="EMBL/GenBank/DDBJ databases">
        <title>Genomic Encyclopedia of Type Strains, Phase III (KMG-III): the genomes of soil and plant-associated and newly described type strains.</title>
        <authorList>
            <person name="Whitman W."/>
        </authorList>
    </citation>
    <scope>NUCLEOTIDE SEQUENCE [LARGE SCALE GENOMIC DNA]</scope>
    <source>
        <strain evidence="4 5">CECT 8075</strain>
    </source>
</reference>
<dbReference type="InterPro" id="IPR044256">
    <property type="entry name" value="HCF244-like"/>
</dbReference>
<proteinExistence type="predicted"/>
<dbReference type="RefSeq" id="WP_184303851.1">
    <property type="nucleotide sequence ID" value="NZ_JACHXU010000004.1"/>
</dbReference>
<comment type="caution">
    <text evidence="4">The sequence shown here is derived from an EMBL/GenBank/DDBJ whole genome shotgun (WGS) entry which is preliminary data.</text>
</comment>
<dbReference type="PANTHER" id="PTHR47128:SF2">
    <property type="entry name" value="PROTEIN HIGH CHLOROPHYLL FLUORESCENCE PHENOTYPE 244, CHLOROPLASTIC"/>
    <property type="match status" value="1"/>
</dbReference>
<evidence type="ECO:0000313" key="4">
    <source>
        <dbReference type="EMBL" id="MBB3205889.1"/>
    </source>
</evidence>
<dbReference type="InterPro" id="IPR016040">
    <property type="entry name" value="NAD(P)-bd_dom"/>
</dbReference>
<gene>
    <name evidence="4" type="ORF">FHS27_001693</name>
</gene>
<evidence type="ECO:0000259" key="3">
    <source>
        <dbReference type="Pfam" id="PF13460"/>
    </source>
</evidence>
<dbReference type="EMBL" id="JACHXU010000004">
    <property type="protein sequence ID" value="MBB3205889.1"/>
    <property type="molecule type" value="Genomic_DNA"/>
</dbReference>
<dbReference type="GO" id="GO:0015979">
    <property type="term" value="P:photosynthesis"/>
    <property type="evidence" value="ECO:0007669"/>
    <property type="project" value="UniProtKB-KW"/>
</dbReference>
<dbReference type="CDD" id="cd05243">
    <property type="entry name" value="SDR_a5"/>
    <property type="match status" value="1"/>
</dbReference>
<keyword evidence="1" id="KW-0602">Photosynthesis</keyword>
<dbReference type="PANTHER" id="PTHR47128">
    <property type="match status" value="1"/>
</dbReference>
<dbReference type="SUPFAM" id="SSF51735">
    <property type="entry name" value="NAD(P)-binding Rossmann-fold domains"/>
    <property type="match status" value="1"/>
</dbReference>
<dbReference type="InterPro" id="IPR036291">
    <property type="entry name" value="NAD(P)-bd_dom_sf"/>
</dbReference>
<dbReference type="Pfam" id="PF13460">
    <property type="entry name" value="NAD_binding_10"/>
    <property type="match status" value="1"/>
</dbReference>
<dbReference type="Gene3D" id="3.40.50.720">
    <property type="entry name" value="NAD(P)-binding Rossmann-like Domain"/>
    <property type="match status" value="1"/>
</dbReference>
<feature type="domain" description="NAD(P)-binding" evidence="3">
    <location>
        <begin position="17"/>
        <end position="201"/>
    </location>
</feature>
<evidence type="ECO:0000313" key="5">
    <source>
        <dbReference type="Proteomes" id="UP000536179"/>
    </source>
</evidence>
<protein>
    <submittedName>
        <fullName evidence="4">Uncharacterized protein YbjT (DUF2867 family)</fullName>
    </submittedName>
</protein>
<dbReference type="GO" id="GO:0009523">
    <property type="term" value="C:photosystem II"/>
    <property type="evidence" value="ECO:0007669"/>
    <property type="project" value="UniProtKB-KW"/>
</dbReference>
<sequence>MQEQESSRHQTKVLVVGATGYLGKYMIRELKQRGYWVRALARSRAKLDAVADCVDEIFVGEATRAETLEGVCDEIDIVFSSLGITRQRDGLTYTDVDYQANKNVLDIAIQSGVEKFLYVSALNADKLPNIQILAAKKRFVSELQASPIKSIVVRPNGFYSDMKEVLKMARQGRVYVFGTGECRSNPIHGADLARFCIDQFSTENTACDVGGPEILTTNEIARLAFTAVGKEPRITRVPLWIKSLVLFFARTLTSVKIYGPIEFFLTVLTMDMVAPTTGSHTLGEFFEREAKKTT</sequence>
<evidence type="ECO:0000256" key="1">
    <source>
        <dbReference type="ARBA" id="ARBA00022531"/>
    </source>
</evidence>
<name>A0A7W5DWL1_9BACT</name>
<dbReference type="AlphaFoldDB" id="A0A7W5DWL1"/>
<keyword evidence="2" id="KW-0604">Photosystem II</keyword>
<accession>A0A7W5DWL1</accession>
<keyword evidence="5" id="KW-1185">Reference proteome</keyword>
<dbReference type="Proteomes" id="UP000536179">
    <property type="component" value="Unassembled WGS sequence"/>
</dbReference>
<organism evidence="4 5">
    <name type="scientific">Aporhodopirellula rubra</name>
    <dbReference type="NCBI Taxonomy" id="980271"/>
    <lineage>
        <taxon>Bacteria</taxon>
        <taxon>Pseudomonadati</taxon>
        <taxon>Planctomycetota</taxon>
        <taxon>Planctomycetia</taxon>
        <taxon>Pirellulales</taxon>
        <taxon>Pirellulaceae</taxon>
        <taxon>Aporhodopirellula</taxon>
    </lineage>
</organism>